<evidence type="ECO:0000313" key="2">
    <source>
        <dbReference type="EMBL" id="KAF2680195.1"/>
    </source>
</evidence>
<feature type="region of interest" description="Disordered" evidence="1">
    <location>
        <begin position="14"/>
        <end position="53"/>
    </location>
</feature>
<protein>
    <submittedName>
        <fullName evidence="2">Uncharacterized protein</fullName>
    </submittedName>
</protein>
<keyword evidence="3" id="KW-1185">Reference proteome</keyword>
<accession>A0A6G1IPX1</accession>
<dbReference type="AlphaFoldDB" id="A0A6G1IPX1"/>
<reference evidence="2" key="1">
    <citation type="journal article" date="2020" name="Stud. Mycol.">
        <title>101 Dothideomycetes genomes: a test case for predicting lifestyles and emergence of pathogens.</title>
        <authorList>
            <person name="Haridas S."/>
            <person name="Albert R."/>
            <person name="Binder M."/>
            <person name="Bloem J."/>
            <person name="Labutti K."/>
            <person name="Salamov A."/>
            <person name="Andreopoulos B."/>
            <person name="Baker S."/>
            <person name="Barry K."/>
            <person name="Bills G."/>
            <person name="Bluhm B."/>
            <person name="Cannon C."/>
            <person name="Castanera R."/>
            <person name="Culley D."/>
            <person name="Daum C."/>
            <person name="Ezra D."/>
            <person name="Gonzalez J."/>
            <person name="Henrissat B."/>
            <person name="Kuo A."/>
            <person name="Liang C."/>
            <person name="Lipzen A."/>
            <person name="Lutzoni F."/>
            <person name="Magnuson J."/>
            <person name="Mondo S."/>
            <person name="Nolan M."/>
            <person name="Ohm R."/>
            <person name="Pangilinan J."/>
            <person name="Park H.-J."/>
            <person name="Ramirez L."/>
            <person name="Alfaro M."/>
            <person name="Sun H."/>
            <person name="Tritt A."/>
            <person name="Yoshinaga Y."/>
            <person name="Zwiers L.-H."/>
            <person name="Turgeon B."/>
            <person name="Goodwin S."/>
            <person name="Spatafora J."/>
            <person name="Crous P."/>
            <person name="Grigoriev I."/>
        </authorList>
    </citation>
    <scope>NUCLEOTIDE SEQUENCE</scope>
    <source>
        <strain evidence="2">CBS 122367</strain>
    </source>
</reference>
<gene>
    <name evidence="2" type="ORF">K458DRAFT_393162</name>
</gene>
<name>A0A6G1IPX1_9PLEO</name>
<feature type="region of interest" description="Disordered" evidence="1">
    <location>
        <begin position="213"/>
        <end position="240"/>
    </location>
</feature>
<dbReference type="OrthoDB" id="3796452at2759"/>
<sequence>MSWLGRLRAKVAAQQRARDMSKQADDDDPWSDVASSEGEPSPTKNAESANRAAALDTHEALEEEMARHLPYMPSLLGKDLPPCGLPIQVAYENVNSRLRERWLYFRGQKSVVDVCQVIKDNLVNQSTHFPPFTRPSGLPAKNVKRTPWRREDVFLYEVCWIHYFLREALAPEPVIESGLDGRANQPAIPEELGLQCNRKDVLELWDAWHVKKRARSPAAPDGDAESSLGNGPPTKMEKDA</sequence>
<evidence type="ECO:0000313" key="3">
    <source>
        <dbReference type="Proteomes" id="UP000799291"/>
    </source>
</evidence>
<dbReference type="EMBL" id="MU005598">
    <property type="protein sequence ID" value="KAF2680195.1"/>
    <property type="molecule type" value="Genomic_DNA"/>
</dbReference>
<dbReference type="Proteomes" id="UP000799291">
    <property type="component" value="Unassembled WGS sequence"/>
</dbReference>
<evidence type="ECO:0000256" key="1">
    <source>
        <dbReference type="SAM" id="MobiDB-lite"/>
    </source>
</evidence>
<proteinExistence type="predicted"/>
<organism evidence="2 3">
    <name type="scientific">Lentithecium fluviatile CBS 122367</name>
    <dbReference type="NCBI Taxonomy" id="1168545"/>
    <lineage>
        <taxon>Eukaryota</taxon>
        <taxon>Fungi</taxon>
        <taxon>Dikarya</taxon>
        <taxon>Ascomycota</taxon>
        <taxon>Pezizomycotina</taxon>
        <taxon>Dothideomycetes</taxon>
        <taxon>Pleosporomycetidae</taxon>
        <taxon>Pleosporales</taxon>
        <taxon>Massarineae</taxon>
        <taxon>Lentitheciaceae</taxon>
        <taxon>Lentithecium</taxon>
    </lineage>
</organism>